<keyword evidence="14" id="KW-1133">Transmembrane helix</keyword>
<evidence type="ECO:0000256" key="13">
    <source>
        <dbReference type="RuleBase" id="RU361193"/>
    </source>
</evidence>
<keyword evidence="7 12" id="KW-1015">Disulfide bond</keyword>
<keyword evidence="14" id="KW-0812">Transmembrane</keyword>
<dbReference type="UniPathway" id="UPA00378"/>
<evidence type="ECO:0000256" key="5">
    <source>
        <dbReference type="ARBA" id="ARBA00007658"/>
    </source>
</evidence>
<dbReference type="EC" id="3.2.1.-" evidence="13"/>
<comment type="pathway">
    <text evidence="4">Protein modification; protein glycosylation.</text>
</comment>
<keyword evidence="11" id="KW-0479">Metal-binding</keyword>
<dbReference type="InterPro" id="IPR001382">
    <property type="entry name" value="Glyco_hydro_47"/>
</dbReference>
<dbReference type="GO" id="GO:0004571">
    <property type="term" value="F:mannosyl-oligosaccharide 1,2-alpha-mannosidase activity"/>
    <property type="evidence" value="ECO:0007669"/>
    <property type="project" value="InterPro"/>
</dbReference>
<gene>
    <name evidence="15" type="ORF">ASPCAL06521</name>
</gene>
<dbReference type="STRING" id="454130.A0A0U5G0W9"/>
<dbReference type="PRINTS" id="PR00747">
    <property type="entry name" value="GLYHDRLASE47"/>
</dbReference>
<dbReference type="GO" id="GO:0005783">
    <property type="term" value="C:endoplasmic reticulum"/>
    <property type="evidence" value="ECO:0007669"/>
    <property type="project" value="TreeGrafter"/>
</dbReference>
<evidence type="ECO:0000256" key="11">
    <source>
        <dbReference type="PIRSR" id="PIRSR601382-2"/>
    </source>
</evidence>
<feature type="active site" description="Proton donor" evidence="10">
    <location>
        <position position="182"/>
    </location>
</feature>
<comment type="cofactor">
    <cofactor evidence="1 11">
        <name>Ca(2+)</name>
        <dbReference type="ChEBI" id="CHEBI:29108"/>
    </cofactor>
</comment>
<dbReference type="Gene3D" id="1.50.10.10">
    <property type="match status" value="1"/>
</dbReference>
<protein>
    <recommendedName>
        <fullName evidence="13">alpha-1,2-Mannosidase</fullName>
        <ecNumber evidence="13">3.2.1.-</ecNumber>
    </recommendedName>
</protein>
<feature type="active site" description="Proton donor" evidence="10">
    <location>
        <position position="435"/>
    </location>
</feature>
<dbReference type="EMBL" id="CDMC01000005">
    <property type="protein sequence ID" value="CEL05403.1"/>
    <property type="molecule type" value="Genomic_DNA"/>
</dbReference>
<feature type="active site" evidence="10">
    <location>
        <position position="502"/>
    </location>
</feature>
<keyword evidence="11" id="KW-0106">Calcium</keyword>
<dbReference type="GO" id="GO:0016020">
    <property type="term" value="C:membrane"/>
    <property type="evidence" value="ECO:0007669"/>
    <property type="project" value="InterPro"/>
</dbReference>
<dbReference type="GO" id="GO:0005975">
    <property type="term" value="P:carbohydrate metabolic process"/>
    <property type="evidence" value="ECO:0007669"/>
    <property type="project" value="InterPro"/>
</dbReference>
<dbReference type="AlphaFoldDB" id="A0A0U5G0W9"/>
<accession>A0A0U5G0W9</accession>
<keyword evidence="8" id="KW-0968">Cytoplasmic vesicle</keyword>
<dbReference type="Pfam" id="PF01532">
    <property type="entry name" value="Glyco_hydro_47"/>
    <property type="match status" value="1"/>
</dbReference>
<dbReference type="InterPro" id="IPR012341">
    <property type="entry name" value="6hp_glycosidase-like_sf"/>
</dbReference>
<evidence type="ECO:0000256" key="12">
    <source>
        <dbReference type="PIRSR" id="PIRSR601382-3"/>
    </source>
</evidence>
<evidence type="ECO:0000256" key="14">
    <source>
        <dbReference type="SAM" id="Phobius"/>
    </source>
</evidence>
<keyword evidence="6 13" id="KW-0378">Hydrolase</keyword>
<comment type="cofactor">
    <cofactor evidence="2">
        <name>Mg(2+)</name>
        <dbReference type="ChEBI" id="CHEBI:18420"/>
    </cofactor>
</comment>
<evidence type="ECO:0000256" key="6">
    <source>
        <dbReference type="ARBA" id="ARBA00022801"/>
    </source>
</evidence>
<dbReference type="InterPro" id="IPR036026">
    <property type="entry name" value="Seven-hairpin_glycosidases"/>
</dbReference>
<dbReference type="GO" id="GO:0060205">
    <property type="term" value="C:cytoplasmic vesicle lumen"/>
    <property type="evidence" value="ECO:0007669"/>
    <property type="project" value="UniProtKB-SubCell"/>
</dbReference>
<evidence type="ECO:0000256" key="1">
    <source>
        <dbReference type="ARBA" id="ARBA00001913"/>
    </source>
</evidence>
<keyword evidence="13" id="KW-0326">Glycosidase</keyword>
<evidence type="ECO:0000256" key="2">
    <source>
        <dbReference type="ARBA" id="ARBA00001946"/>
    </source>
</evidence>
<name>A0A0U5G0W9_ASPCI</name>
<dbReference type="InterPro" id="IPR050749">
    <property type="entry name" value="Glycosyl_Hydrolase_47"/>
</dbReference>
<feature type="disulfide bond" evidence="12">
    <location>
        <begin position="392"/>
        <end position="421"/>
    </location>
</feature>
<evidence type="ECO:0000256" key="4">
    <source>
        <dbReference type="ARBA" id="ARBA00004922"/>
    </source>
</evidence>
<dbReference type="GO" id="GO:0036503">
    <property type="term" value="P:ERAD pathway"/>
    <property type="evidence" value="ECO:0007669"/>
    <property type="project" value="UniProtKB-ARBA"/>
</dbReference>
<evidence type="ECO:0000256" key="8">
    <source>
        <dbReference type="ARBA" id="ARBA00023329"/>
    </source>
</evidence>
<dbReference type="OMA" id="WRMFKNI"/>
<comment type="similarity">
    <text evidence="5 13">Belongs to the glycosyl hydrolase 47 family.</text>
</comment>
<keyword evidence="14" id="KW-0472">Membrane</keyword>
<feature type="binding site" evidence="11">
    <location>
        <position position="588"/>
    </location>
    <ligand>
        <name>Ca(2+)</name>
        <dbReference type="ChEBI" id="CHEBI:29108"/>
    </ligand>
</feature>
<feature type="active site" evidence="10">
    <location>
        <position position="319"/>
    </location>
</feature>
<comment type="function">
    <text evidence="9">Involved in the maturation of Asn-linked oligosaccharides. Progressively trims alpha-1,2-linked mannose residues from Man(9)GlcNAc(2) to produce Man(5)GlcNAc(2).</text>
</comment>
<proteinExistence type="inferred from homology"/>
<evidence type="ECO:0000313" key="15">
    <source>
        <dbReference type="EMBL" id="CEL05403.1"/>
    </source>
</evidence>
<sequence length="597" mass="68734">MLLVRKSYVVPTFVLISATYFLFSTLPPGAQVSYTKQTSADHIVEYAKDDNRIRWSKHKEQYPIADYISLPTSSPSEIPQVQYDFPPEWWFSRIWRERKRNAVKEAFKHAWSGYKNNAWLKDELSPLSGGYRTSFAGWAATLVDSLDSLIIMGLMDEFEEALQALEEIDFSTTESLQINVFETNIRYLGGLLGAYDLTNGTYPILLKKATEIADFLYGSFDTRNRMPQSRWEWTRSAAGLDIRPSGNTILAELGSFNLEFTRMSQLTGDPKYFDAIQRISDNLEAAQKETQVPGLWPMMVDAQSLRFIDTRFTVGGMADSTYEYLPKEHMLLQARTPQYQRMYESAIESIKKHLLFRPMTRDGRDILFSGNVNAVSKYSQKKIEPQAEHLKCFLGGTVGIGAKVFNRPKELAIAQKLTDGCIWAYDIMPTGIMPEILYLSPCEDNRNCQWDDKKWYRDIRSRPPKHANIADTDAAAKALIDKFKLPPGVIEIADSRYMLRPEAIESVFVMYRITGDQKYQDAAWRMFKNIDRVTRSKYGHAAITDVRLTKPAQLDYMESFWLAETLKYFYLIFSEPDLISLDEYVLNTEAHPFRRPS</sequence>
<reference evidence="16" key="1">
    <citation type="journal article" date="2016" name="Genome Announc.">
        <title>Draft genome sequences of fungus Aspergillus calidoustus.</title>
        <authorList>
            <person name="Horn F."/>
            <person name="Linde J."/>
            <person name="Mattern D.J."/>
            <person name="Walther G."/>
            <person name="Guthke R."/>
            <person name="Scherlach K."/>
            <person name="Martin K."/>
            <person name="Brakhage A.A."/>
            <person name="Petzke L."/>
            <person name="Valiante V."/>
        </authorList>
    </citation>
    <scope>NUCLEOTIDE SEQUENCE [LARGE SCALE GENOMIC DNA]</scope>
    <source>
        <strain evidence="16">SF006504</strain>
    </source>
</reference>
<dbReference type="PANTHER" id="PTHR11742">
    <property type="entry name" value="MANNOSYL-OLIGOSACCHARIDE ALPHA-1,2-MANNOSIDASE-RELATED"/>
    <property type="match status" value="1"/>
</dbReference>
<evidence type="ECO:0000313" key="16">
    <source>
        <dbReference type="Proteomes" id="UP000054771"/>
    </source>
</evidence>
<dbReference type="PANTHER" id="PTHR11742:SF49">
    <property type="entry name" value="ALPHA-1,2-MANNOSIDASE"/>
    <property type="match status" value="1"/>
</dbReference>
<dbReference type="SUPFAM" id="SSF48225">
    <property type="entry name" value="Seven-hairpin glycosidases"/>
    <property type="match status" value="1"/>
</dbReference>
<dbReference type="Proteomes" id="UP000054771">
    <property type="component" value="Unassembled WGS sequence"/>
</dbReference>
<evidence type="ECO:0000256" key="10">
    <source>
        <dbReference type="PIRSR" id="PIRSR601382-1"/>
    </source>
</evidence>
<keyword evidence="16" id="KW-1185">Reference proteome</keyword>
<dbReference type="FunFam" id="1.50.10.10:FF:000037">
    <property type="entry name" value="alpha-1,2-Mannosidase"/>
    <property type="match status" value="1"/>
</dbReference>
<dbReference type="GO" id="GO:0005509">
    <property type="term" value="F:calcium ion binding"/>
    <property type="evidence" value="ECO:0007669"/>
    <property type="project" value="InterPro"/>
</dbReference>
<organism evidence="15 16">
    <name type="scientific">Aspergillus calidoustus</name>
    <dbReference type="NCBI Taxonomy" id="454130"/>
    <lineage>
        <taxon>Eukaryota</taxon>
        <taxon>Fungi</taxon>
        <taxon>Dikarya</taxon>
        <taxon>Ascomycota</taxon>
        <taxon>Pezizomycotina</taxon>
        <taxon>Eurotiomycetes</taxon>
        <taxon>Eurotiomycetidae</taxon>
        <taxon>Eurotiales</taxon>
        <taxon>Aspergillaceae</taxon>
        <taxon>Aspergillus</taxon>
        <taxon>Aspergillus subgen. Nidulantes</taxon>
    </lineage>
</organism>
<dbReference type="OrthoDB" id="8118055at2759"/>
<evidence type="ECO:0000256" key="7">
    <source>
        <dbReference type="ARBA" id="ARBA00023157"/>
    </source>
</evidence>
<feature type="transmembrane region" description="Helical" evidence="14">
    <location>
        <begin position="7"/>
        <end position="26"/>
    </location>
</feature>
<comment type="subcellular location">
    <subcellularLocation>
        <location evidence="3">Cytoplasmic vesicle lumen</location>
    </subcellularLocation>
</comment>
<evidence type="ECO:0000256" key="9">
    <source>
        <dbReference type="ARBA" id="ARBA00024790"/>
    </source>
</evidence>
<evidence type="ECO:0000256" key="3">
    <source>
        <dbReference type="ARBA" id="ARBA00004321"/>
    </source>
</evidence>